<sequence>MTARRVLVTGASGFLGEAVRHSLEAAGAEPVATDARPAPGVRAVDVCDPDQLDAVLDGVDAVVHLAAMGVSDQGLVAGADADPARAVRVNVEGFVHVVQAAARHGVRRVVWSSSTTVYGPAAGYGPAPIDEAAPLRPTTAYGVTKAACEHMGAVLSARLGLPVVSLRLPMVYGPDRWYGGSQKPLVDLTEALRTGGPATVQAWAGDADWIHVADAADALAQLALGDAAQPAYHVVGHRGGLAELAGALVTAAGAPASAVVETVPGGAPDIPAIDDAALRRDTGFTPRFPDAASGAASYLTPERTTS</sequence>
<protein>
    <recommendedName>
        <fullName evidence="1">NAD-dependent epimerase/dehydratase domain-containing protein</fullName>
    </recommendedName>
</protein>
<accession>A0ABP6NWF7</accession>
<dbReference type="SUPFAM" id="SSF51735">
    <property type="entry name" value="NAD(P)-binding Rossmann-fold domains"/>
    <property type="match status" value="1"/>
</dbReference>
<comment type="caution">
    <text evidence="2">The sequence shown here is derived from an EMBL/GenBank/DDBJ whole genome shotgun (WGS) entry which is preliminary data.</text>
</comment>
<dbReference type="EMBL" id="BAAAVV010000002">
    <property type="protein sequence ID" value="GAA3159941.1"/>
    <property type="molecule type" value="Genomic_DNA"/>
</dbReference>
<dbReference type="InterPro" id="IPR036291">
    <property type="entry name" value="NAD(P)-bd_dom_sf"/>
</dbReference>
<evidence type="ECO:0000313" key="3">
    <source>
        <dbReference type="Proteomes" id="UP001499924"/>
    </source>
</evidence>
<evidence type="ECO:0000259" key="1">
    <source>
        <dbReference type="Pfam" id="PF01370"/>
    </source>
</evidence>
<dbReference type="CDD" id="cd08946">
    <property type="entry name" value="SDR_e"/>
    <property type="match status" value="1"/>
</dbReference>
<name>A0ABP6NWF7_9ACTN</name>
<proteinExistence type="predicted"/>
<gene>
    <name evidence="2" type="ORF">GCM10010531_09240</name>
</gene>
<dbReference type="RefSeq" id="WP_344687410.1">
    <property type="nucleotide sequence ID" value="NZ_BAAAVV010000002.1"/>
</dbReference>
<reference evidence="3" key="1">
    <citation type="journal article" date="2019" name="Int. J. Syst. Evol. Microbiol.">
        <title>The Global Catalogue of Microorganisms (GCM) 10K type strain sequencing project: providing services to taxonomists for standard genome sequencing and annotation.</title>
        <authorList>
            <consortium name="The Broad Institute Genomics Platform"/>
            <consortium name="The Broad Institute Genome Sequencing Center for Infectious Disease"/>
            <person name="Wu L."/>
            <person name="Ma J."/>
        </authorList>
    </citation>
    <scope>NUCLEOTIDE SEQUENCE [LARGE SCALE GENOMIC DNA]</scope>
    <source>
        <strain evidence="3">JCM 15614</strain>
    </source>
</reference>
<evidence type="ECO:0000313" key="2">
    <source>
        <dbReference type="EMBL" id="GAA3159941.1"/>
    </source>
</evidence>
<dbReference type="Gene3D" id="3.40.50.720">
    <property type="entry name" value="NAD(P)-binding Rossmann-like Domain"/>
    <property type="match status" value="1"/>
</dbReference>
<dbReference type="InterPro" id="IPR050177">
    <property type="entry name" value="Lipid_A_modif_metabolic_enz"/>
</dbReference>
<dbReference type="PANTHER" id="PTHR43245">
    <property type="entry name" value="BIFUNCTIONAL POLYMYXIN RESISTANCE PROTEIN ARNA"/>
    <property type="match status" value="1"/>
</dbReference>
<organism evidence="2 3">
    <name type="scientific">Blastococcus jejuensis</name>
    <dbReference type="NCBI Taxonomy" id="351224"/>
    <lineage>
        <taxon>Bacteria</taxon>
        <taxon>Bacillati</taxon>
        <taxon>Actinomycetota</taxon>
        <taxon>Actinomycetes</taxon>
        <taxon>Geodermatophilales</taxon>
        <taxon>Geodermatophilaceae</taxon>
        <taxon>Blastococcus</taxon>
    </lineage>
</organism>
<dbReference type="Proteomes" id="UP001499924">
    <property type="component" value="Unassembled WGS sequence"/>
</dbReference>
<dbReference type="InterPro" id="IPR001509">
    <property type="entry name" value="Epimerase_deHydtase"/>
</dbReference>
<feature type="domain" description="NAD-dependent epimerase/dehydratase" evidence="1">
    <location>
        <begin position="6"/>
        <end position="223"/>
    </location>
</feature>
<keyword evidence="3" id="KW-1185">Reference proteome</keyword>
<dbReference type="Pfam" id="PF01370">
    <property type="entry name" value="Epimerase"/>
    <property type="match status" value="1"/>
</dbReference>